<reference evidence="8" key="1">
    <citation type="submission" date="2020-02" db="EMBL/GenBank/DDBJ databases">
        <title>Flavobacterium sp. genome.</title>
        <authorList>
            <person name="Jung H.S."/>
            <person name="Baek J.H."/>
            <person name="Jeon C.O."/>
        </authorList>
    </citation>
    <scope>NUCLEOTIDE SEQUENCE</scope>
    <source>
        <strain evidence="8">SE-s28</strain>
    </source>
</reference>
<dbReference type="CDD" id="cd08977">
    <property type="entry name" value="SusD"/>
    <property type="match status" value="1"/>
</dbReference>
<dbReference type="Proteomes" id="UP000712080">
    <property type="component" value="Unassembled WGS sequence"/>
</dbReference>
<feature type="domain" description="RagB/SusD" evidence="6">
    <location>
        <begin position="347"/>
        <end position="483"/>
    </location>
</feature>
<sequence>MKKYIKNLLIASVVLAAVYSCEDDLDVAQTDSQTEEDFLSDPNNSIQLVNGVYNKMLDYNMYSFSWIGLASITSDDADKGSSAGDTGTDKHKMDALTFESSDVCFKDVWEGRYQGINRANTTLFYLNELEIDEALKSRLIGETEFLRALFYFDLVRCFGGVPVVTTRIDINDSQAITDQVYTRKTKQETYAQIEADLLDAINRLPVSYSGGDVGRATRGAAQALLAKAYLYQEKWQQAYDMSGEVVNSGVYALLPDYGNVWRQIGENASESIFEVQASLTNGLVEYTDVQNPRGTPDLGWGFNTPSQNLVNSYETGDLRRNATVLFVPGVLWDGFIAPSTWTNPRYNYKAYQSSIAEEYDPTNKAVTGKNHRILKYSDILLIRAEAAFHIGMDAEALDRVNQIRTRAGLADLPFVDLAAILLERRHEMAMEYDRWFDIVRTNTAASAMAADNKTFVVGKHEVFPIPNTEIVKSGGLLTQNPGY</sequence>
<comment type="caution">
    <text evidence="8">The sequence shown here is derived from an EMBL/GenBank/DDBJ whole genome shotgun (WGS) entry which is preliminary data.</text>
</comment>
<feature type="domain" description="SusD-like N-terminal" evidence="7">
    <location>
        <begin position="37"/>
        <end position="230"/>
    </location>
</feature>
<name>A0A972FJ33_9FLAO</name>
<dbReference type="AlphaFoldDB" id="A0A972FJ33"/>
<dbReference type="InterPro" id="IPR011990">
    <property type="entry name" value="TPR-like_helical_dom_sf"/>
</dbReference>
<proteinExistence type="inferred from homology"/>
<keyword evidence="9" id="KW-1185">Reference proteome</keyword>
<dbReference type="EMBL" id="JAAMPU010000097">
    <property type="protein sequence ID" value="NMH26964.1"/>
    <property type="molecule type" value="Genomic_DNA"/>
</dbReference>
<evidence type="ECO:0000256" key="2">
    <source>
        <dbReference type="ARBA" id="ARBA00006275"/>
    </source>
</evidence>
<dbReference type="GO" id="GO:0009279">
    <property type="term" value="C:cell outer membrane"/>
    <property type="evidence" value="ECO:0007669"/>
    <property type="project" value="UniProtKB-SubCell"/>
</dbReference>
<dbReference type="InterPro" id="IPR012944">
    <property type="entry name" value="SusD_RagB_dom"/>
</dbReference>
<evidence type="ECO:0000256" key="3">
    <source>
        <dbReference type="ARBA" id="ARBA00022729"/>
    </source>
</evidence>
<organism evidence="8 9">
    <name type="scientific">Flavobacterium silvaticum</name>
    <dbReference type="NCBI Taxonomy" id="1852020"/>
    <lineage>
        <taxon>Bacteria</taxon>
        <taxon>Pseudomonadati</taxon>
        <taxon>Bacteroidota</taxon>
        <taxon>Flavobacteriia</taxon>
        <taxon>Flavobacteriales</taxon>
        <taxon>Flavobacteriaceae</taxon>
        <taxon>Flavobacterium</taxon>
    </lineage>
</organism>
<dbReference type="RefSeq" id="WP_169525968.1">
    <property type="nucleotide sequence ID" value="NZ_JAAMPU010000097.1"/>
</dbReference>
<keyword evidence="5" id="KW-0998">Cell outer membrane</keyword>
<keyword evidence="4" id="KW-0472">Membrane</keyword>
<keyword evidence="3" id="KW-0732">Signal</keyword>
<evidence type="ECO:0000313" key="9">
    <source>
        <dbReference type="Proteomes" id="UP000712080"/>
    </source>
</evidence>
<dbReference type="Pfam" id="PF07980">
    <property type="entry name" value="SusD_RagB"/>
    <property type="match status" value="1"/>
</dbReference>
<evidence type="ECO:0000313" key="8">
    <source>
        <dbReference type="EMBL" id="NMH26964.1"/>
    </source>
</evidence>
<dbReference type="Pfam" id="PF14322">
    <property type="entry name" value="SusD-like_3"/>
    <property type="match status" value="1"/>
</dbReference>
<dbReference type="PROSITE" id="PS51257">
    <property type="entry name" value="PROKAR_LIPOPROTEIN"/>
    <property type="match status" value="1"/>
</dbReference>
<dbReference type="SUPFAM" id="SSF48452">
    <property type="entry name" value="TPR-like"/>
    <property type="match status" value="1"/>
</dbReference>
<evidence type="ECO:0000256" key="5">
    <source>
        <dbReference type="ARBA" id="ARBA00023237"/>
    </source>
</evidence>
<evidence type="ECO:0000259" key="7">
    <source>
        <dbReference type="Pfam" id="PF14322"/>
    </source>
</evidence>
<comment type="subcellular location">
    <subcellularLocation>
        <location evidence="1">Cell outer membrane</location>
    </subcellularLocation>
</comment>
<comment type="similarity">
    <text evidence="2">Belongs to the SusD family.</text>
</comment>
<dbReference type="Gene3D" id="1.25.40.390">
    <property type="match status" value="1"/>
</dbReference>
<accession>A0A972FJ33</accession>
<protein>
    <submittedName>
        <fullName evidence="8">RagB/SusD family nutrient uptake outer membrane protein</fullName>
    </submittedName>
</protein>
<evidence type="ECO:0000256" key="1">
    <source>
        <dbReference type="ARBA" id="ARBA00004442"/>
    </source>
</evidence>
<gene>
    <name evidence="8" type="ORF">G6047_02870</name>
</gene>
<evidence type="ECO:0000259" key="6">
    <source>
        <dbReference type="Pfam" id="PF07980"/>
    </source>
</evidence>
<evidence type="ECO:0000256" key="4">
    <source>
        <dbReference type="ARBA" id="ARBA00023136"/>
    </source>
</evidence>
<dbReference type="InterPro" id="IPR033985">
    <property type="entry name" value="SusD-like_N"/>
</dbReference>